<evidence type="ECO:0000256" key="5">
    <source>
        <dbReference type="ARBA" id="ARBA00023136"/>
    </source>
</evidence>
<dbReference type="AlphaFoldDB" id="A0A6J2X2X6"/>
<evidence type="ECO:0000313" key="8">
    <source>
        <dbReference type="RefSeq" id="XP_030745586.1"/>
    </source>
</evidence>
<feature type="transmembrane region" description="Helical" evidence="6">
    <location>
        <begin position="57"/>
        <end position="79"/>
    </location>
</feature>
<organism evidence="7 8">
    <name type="scientific">Sitophilus oryzae</name>
    <name type="common">Rice weevil</name>
    <name type="synonym">Curculio oryzae</name>
    <dbReference type="NCBI Taxonomy" id="7048"/>
    <lineage>
        <taxon>Eukaryota</taxon>
        <taxon>Metazoa</taxon>
        <taxon>Ecdysozoa</taxon>
        <taxon>Arthropoda</taxon>
        <taxon>Hexapoda</taxon>
        <taxon>Insecta</taxon>
        <taxon>Pterygota</taxon>
        <taxon>Neoptera</taxon>
        <taxon>Endopterygota</taxon>
        <taxon>Coleoptera</taxon>
        <taxon>Polyphaga</taxon>
        <taxon>Cucujiformia</taxon>
        <taxon>Curculionidae</taxon>
        <taxon>Dryophthorinae</taxon>
        <taxon>Sitophilus</taxon>
    </lineage>
</organism>
<dbReference type="Gene3D" id="1.10.1450.10">
    <property type="entry name" value="Tetraspanin"/>
    <property type="match status" value="1"/>
</dbReference>
<comment type="similarity">
    <text evidence="2 6">Belongs to the tetraspanin (TM4SF) family.</text>
</comment>
<proteinExistence type="inferred from homology"/>
<dbReference type="PIRSF" id="PIRSF002419">
    <property type="entry name" value="Tetraspanin"/>
    <property type="match status" value="1"/>
</dbReference>
<evidence type="ECO:0000256" key="2">
    <source>
        <dbReference type="ARBA" id="ARBA00006840"/>
    </source>
</evidence>
<dbReference type="InParanoid" id="A0A6J2X2X6"/>
<dbReference type="InterPro" id="IPR018499">
    <property type="entry name" value="Tetraspanin/Peripherin"/>
</dbReference>
<dbReference type="Proteomes" id="UP000504635">
    <property type="component" value="Unplaced"/>
</dbReference>
<dbReference type="Pfam" id="PF00335">
    <property type="entry name" value="Tetraspanin"/>
    <property type="match status" value="1"/>
</dbReference>
<dbReference type="PANTHER" id="PTHR19282:SF544">
    <property type="entry name" value="TETRASPANIN"/>
    <property type="match status" value="1"/>
</dbReference>
<sequence>MSSEDGCCRISVIKAILYAYQFVFLLTGIGIIGVGVWKYLESYHYFTVVDLDMYSSVLYMFIITGSLVICAFIFGFCAIPKNRTKLIFVFILVLVLVFLLESLVAILAYVYQHSVIEDVNSRLNSSFLENYEQNAKTQSINYIQENLKCCGAQSYTDWKYSKWLYGHPEILNKVPDSCCKTVSPRCGYRNHPSNIYYAGCDERVSEPLKFNLLLICAVSLGVSVLQVIGVVCSIKLFLKLEAEDRNYNPQVNGNETLIPP</sequence>
<gene>
    <name evidence="8" type="primary">LOC115874550</name>
</gene>
<dbReference type="SUPFAM" id="SSF48652">
    <property type="entry name" value="Tetraspanin"/>
    <property type="match status" value="1"/>
</dbReference>
<keyword evidence="3 6" id="KW-0812">Transmembrane</keyword>
<feature type="transmembrane region" description="Helical" evidence="6">
    <location>
        <begin position="86"/>
        <end position="111"/>
    </location>
</feature>
<feature type="transmembrane region" description="Helical" evidence="6">
    <location>
        <begin position="212"/>
        <end position="238"/>
    </location>
</feature>
<evidence type="ECO:0000256" key="3">
    <source>
        <dbReference type="ARBA" id="ARBA00022692"/>
    </source>
</evidence>
<dbReference type="PANTHER" id="PTHR19282">
    <property type="entry name" value="TETRASPANIN"/>
    <property type="match status" value="1"/>
</dbReference>
<protein>
    <recommendedName>
        <fullName evidence="6">Tetraspanin</fullName>
    </recommendedName>
</protein>
<keyword evidence="5 6" id="KW-0472">Membrane</keyword>
<dbReference type="PRINTS" id="PR00259">
    <property type="entry name" value="TMFOUR"/>
</dbReference>
<dbReference type="RefSeq" id="XP_030745586.1">
    <property type="nucleotide sequence ID" value="XM_030889726.1"/>
</dbReference>
<keyword evidence="4 6" id="KW-1133">Transmembrane helix</keyword>
<reference evidence="8" key="1">
    <citation type="submission" date="2025-08" db="UniProtKB">
        <authorList>
            <consortium name="RefSeq"/>
        </authorList>
    </citation>
    <scope>IDENTIFICATION</scope>
    <source>
        <tissue evidence="8">Gonads</tissue>
    </source>
</reference>
<evidence type="ECO:0000256" key="1">
    <source>
        <dbReference type="ARBA" id="ARBA00004141"/>
    </source>
</evidence>
<dbReference type="InterPro" id="IPR000301">
    <property type="entry name" value="Tetraspanin_animals"/>
</dbReference>
<keyword evidence="7" id="KW-1185">Reference proteome</keyword>
<dbReference type="GO" id="GO:0005886">
    <property type="term" value="C:plasma membrane"/>
    <property type="evidence" value="ECO:0007669"/>
    <property type="project" value="TreeGrafter"/>
</dbReference>
<evidence type="ECO:0000313" key="7">
    <source>
        <dbReference type="Proteomes" id="UP000504635"/>
    </source>
</evidence>
<evidence type="ECO:0000256" key="4">
    <source>
        <dbReference type="ARBA" id="ARBA00022989"/>
    </source>
</evidence>
<dbReference type="InterPro" id="IPR008952">
    <property type="entry name" value="Tetraspanin_EC2_sf"/>
</dbReference>
<dbReference type="KEGG" id="soy:115874550"/>
<dbReference type="GeneID" id="115874550"/>
<accession>A0A6J2X2X6</accession>
<dbReference type="OrthoDB" id="9993879at2759"/>
<feature type="transmembrane region" description="Helical" evidence="6">
    <location>
        <begin position="12"/>
        <end position="37"/>
    </location>
</feature>
<comment type="subcellular location">
    <subcellularLocation>
        <location evidence="1 6">Membrane</location>
        <topology evidence="1 6">Multi-pass membrane protein</topology>
    </subcellularLocation>
</comment>
<name>A0A6J2X2X6_SITOR</name>
<evidence type="ECO:0000256" key="6">
    <source>
        <dbReference type="RuleBase" id="RU361218"/>
    </source>
</evidence>